<dbReference type="EMBL" id="JAHQCR010000017">
    <property type="protein sequence ID" value="MBU9720496.1"/>
    <property type="molecule type" value="Genomic_DNA"/>
</dbReference>
<organism evidence="1 2">
    <name type="scientific">Evansella alkalicola</name>
    <dbReference type="NCBI Taxonomy" id="745819"/>
    <lineage>
        <taxon>Bacteria</taxon>
        <taxon>Bacillati</taxon>
        <taxon>Bacillota</taxon>
        <taxon>Bacilli</taxon>
        <taxon>Bacillales</taxon>
        <taxon>Bacillaceae</taxon>
        <taxon>Evansella</taxon>
    </lineage>
</organism>
<name>A0ABS6JQV7_9BACI</name>
<evidence type="ECO:0000313" key="1">
    <source>
        <dbReference type="EMBL" id="MBU9720496.1"/>
    </source>
</evidence>
<accession>A0ABS6JQV7</accession>
<protein>
    <submittedName>
        <fullName evidence="1">Uncharacterized protein</fullName>
    </submittedName>
</protein>
<proteinExistence type="predicted"/>
<comment type="caution">
    <text evidence="1">The sequence shown here is derived from an EMBL/GenBank/DDBJ whole genome shotgun (WGS) entry which is preliminary data.</text>
</comment>
<evidence type="ECO:0000313" key="2">
    <source>
        <dbReference type="Proteomes" id="UP000790580"/>
    </source>
</evidence>
<sequence>MEKVIQTINRKNGKQRLSVLRMELDYELLTLFDALQTNDQEQVKKCKQKLERLRREWIEYLK</sequence>
<gene>
    <name evidence="1" type="ORF">KS407_03440</name>
</gene>
<reference evidence="1 2" key="1">
    <citation type="submission" date="2021-06" db="EMBL/GenBank/DDBJ databases">
        <title>Bacillus sp. RD4P76, an endophyte from a halophyte.</title>
        <authorList>
            <person name="Sun J.-Q."/>
        </authorList>
    </citation>
    <scope>NUCLEOTIDE SEQUENCE [LARGE SCALE GENOMIC DNA]</scope>
    <source>
        <strain evidence="1 2">JCM 17098</strain>
    </source>
</reference>
<dbReference type="Proteomes" id="UP000790580">
    <property type="component" value="Unassembled WGS sequence"/>
</dbReference>
<keyword evidence="2" id="KW-1185">Reference proteome</keyword>